<dbReference type="InterPro" id="IPR012337">
    <property type="entry name" value="RNaseH-like_sf"/>
</dbReference>
<dbReference type="PROSITE" id="PS50089">
    <property type="entry name" value="ZF_RING_2"/>
    <property type="match status" value="1"/>
</dbReference>
<dbReference type="SUPFAM" id="SSF53098">
    <property type="entry name" value="Ribonuclease H-like"/>
    <property type="match status" value="1"/>
</dbReference>
<keyword evidence="3" id="KW-0862">Zinc</keyword>
<name>A0A0E0MIM2_ORYPU</name>
<dbReference type="Proteomes" id="UP000026962">
    <property type="component" value="Chromosome 12"/>
</dbReference>
<reference evidence="7" key="1">
    <citation type="submission" date="2015-04" db="UniProtKB">
        <authorList>
            <consortium name="EnsemblPlants"/>
        </authorList>
    </citation>
    <scope>IDENTIFICATION</scope>
</reference>
<dbReference type="STRING" id="4537.A0A0E0MIM2"/>
<evidence type="ECO:0000313" key="8">
    <source>
        <dbReference type="Proteomes" id="UP000026962"/>
    </source>
</evidence>
<protein>
    <recommendedName>
        <fullName evidence="6">RING-type domain-containing protein</fullName>
    </recommendedName>
</protein>
<dbReference type="InterPro" id="IPR001841">
    <property type="entry name" value="Znf_RING"/>
</dbReference>
<dbReference type="HOGENOM" id="CLU_895400_0_0_1"/>
<evidence type="ECO:0000256" key="1">
    <source>
        <dbReference type="ARBA" id="ARBA00022723"/>
    </source>
</evidence>
<organism evidence="7">
    <name type="scientific">Oryza punctata</name>
    <name type="common">Red rice</name>
    <dbReference type="NCBI Taxonomy" id="4537"/>
    <lineage>
        <taxon>Eukaryota</taxon>
        <taxon>Viridiplantae</taxon>
        <taxon>Streptophyta</taxon>
        <taxon>Embryophyta</taxon>
        <taxon>Tracheophyta</taxon>
        <taxon>Spermatophyta</taxon>
        <taxon>Magnoliopsida</taxon>
        <taxon>Liliopsida</taxon>
        <taxon>Poales</taxon>
        <taxon>Poaceae</taxon>
        <taxon>BOP clade</taxon>
        <taxon>Oryzoideae</taxon>
        <taxon>Oryzeae</taxon>
        <taxon>Oryzinae</taxon>
        <taxon>Oryza</taxon>
    </lineage>
</organism>
<dbReference type="AlphaFoldDB" id="A0A0E0MIM2"/>
<proteinExistence type="predicted"/>
<dbReference type="InterPro" id="IPR036397">
    <property type="entry name" value="RNaseH_sf"/>
</dbReference>
<dbReference type="Gene3D" id="3.30.40.10">
    <property type="entry name" value="Zinc/RING finger domain, C3HC4 (zinc finger)"/>
    <property type="match status" value="1"/>
</dbReference>
<dbReference type="GO" id="GO:0003676">
    <property type="term" value="F:nucleic acid binding"/>
    <property type="evidence" value="ECO:0007669"/>
    <property type="project" value="InterPro"/>
</dbReference>
<dbReference type="GO" id="GO:0004523">
    <property type="term" value="F:RNA-DNA hybrid ribonuclease activity"/>
    <property type="evidence" value="ECO:0007669"/>
    <property type="project" value="InterPro"/>
</dbReference>
<dbReference type="SUPFAM" id="SSF57850">
    <property type="entry name" value="RING/U-box"/>
    <property type="match status" value="1"/>
</dbReference>
<dbReference type="Gene3D" id="3.30.420.10">
    <property type="entry name" value="Ribonuclease H-like superfamily/Ribonuclease H"/>
    <property type="match status" value="1"/>
</dbReference>
<dbReference type="Pfam" id="PF13456">
    <property type="entry name" value="RVT_3"/>
    <property type="match status" value="1"/>
</dbReference>
<dbReference type="Gramene" id="OPUNC12G00270.1">
    <property type="protein sequence ID" value="OPUNC12G00270.1"/>
    <property type="gene ID" value="OPUNC12G00270"/>
</dbReference>
<evidence type="ECO:0000256" key="5">
    <source>
        <dbReference type="SAM" id="MobiDB-lite"/>
    </source>
</evidence>
<dbReference type="InterPro" id="IPR013083">
    <property type="entry name" value="Znf_RING/FYVE/PHD"/>
</dbReference>
<feature type="compositionally biased region" description="Basic residues" evidence="5">
    <location>
        <begin position="81"/>
        <end position="124"/>
    </location>
</feature>
<evidence type="ECO:0000256" key="2">
    <source>
        <dbReference type="ARBA" id="ARBA00022771"/>
    </source>
</evidence>
<dbReference type="EnsemblPlants" id="OPUNC12G00270.1">
    <property type="protein sequence ID" value="OPUNC12G00270.1"/>
    <property type="gene ID" value="OPUNC12G00270"/>
</dbReference>
<keyword evidence="8" id="KW-1185">Reference proteome</keyword>
<feature type="domain" description="RING-type" evidence="6">
    <location>
        <begin position="260"/>
        <end position="304"/>
    </location>
</feature>
<evidence type="ECO:0000259" key="6">
    <source>
        <dbReference type="PROSITE" id="PS50089"/>
    </source>
</evidence>
<evidence type="ECO:0000313" key="7">
    <source>
        <dbReference type="EnsemblPlants" id="OPUNC12G00270.1"/>
    </source>
</evidence>
<dbReference type="eggNOG" id="KOG1812">
    <property type="taxonomic scope" value="Eukaryota"/>
</dbReference>
<accession>A0A0E0MIM2</accession>
<feature type="region of interest" description="Disordered" evidence="5">
    <location>
        <begin position="72"/>
        <end position="124"/>
    </location>
</feature>
<evidence type="ECO:0000256" key="4">
    <source>
        <dbReference type="PROSITE-ProRule" id="PRU00175"/>
    </source>
</evidence>
<dbReference type="GO" id="GO:0008270">
    <property type="term" value="F:zinc ion binding"/>
    <property type="evidence" value="ECO:0007669"/>
    <property type="project" value="UniProtKB-KW"/>
</dbReference>
<dbReference type="PROSITE" id="PS00518">
    <property type="entry name" value="ZF_RING_1"/>
    <property type="match status" value="1"/>
</dbReference>
<dbReference type="InterPro" id="IPR017907">
    <property type="entry name" value="Znf_RING_CS"/>
</dbReference>
<evidence type="ECO:0000256" key="3">
    <source>
        <dbReference type="ARBA" id="ARBA00022833"/>
    </source>
</evidence>
<keyword evidence="2 4" id="KW-0863">Zinc-finger</keyword>
<reference evidence="7" key="2">
    <citation type="submission" date="2018-05" db="EMBL/GenBank/DDBJ databases">
        <title>OpunRS2 (Oryza punctata Reference Sequence Version 2).</title>
        <authorList>
            <person name="Zhang J."/>
            <person name="Kudrna D."/>
            <person name="Lee S."/>
            <person name="Talag J."/>
            <person name="Welchert J."/>
            <person name="Wing R.A."/>
        </authorList>
    </citation>
    <scope>NUCLEOTIDE SEQUENCE [LARGE SCALE GENOMIC DNA]</scope>
</reference>
<sequence>MSAADDLAALHHQVSLASSASDHDLAFHLQLSVAIHASLLLQQPSNAAAPAPPEEPSDASCALAVHAADLARRPGPGRCLTPRHRARRPLRARPRRHPGGTLGPRRRLLRAAPGRRPRRRRRAGRWWARVSATPASPSAGHGGRWCSGYTSPCRRMTLEAMALVEGLNAALGLGIRTLNVLTDNKPLHNHTAGILRPRQKRLVDMINEALSVKQKFEQCEILFVARSQVNYVTKLATDTLQTQIAKAAAVSAGKEKRENCTICLEDTDVSKIHAVEGCAHRFCFSCMKEHVKVKLLHGMLPACHKMVALPR</sequence>
<dbReference type="InterPro" id="IPR002156">
    <property type="entry name" value="RNaseH_domain"/>
</dbReference>
<keyword evidence="1" id="KW-0479">Metal-binding</keyword>